<name>A0A1H6AU70_9EURY</name>
<evidence type="ECO:0000256" key="4">
    <source>
        <dbReference type="ARBA" id="ARBA00022833"/>
    </source>
</evidence>
<reference evidence="8 11" key="2">
    <citation type="journal article" date="2019" name="Nat. Commun.">
        <title>A new type of DNA phosphorothioation-based antiviral system in archaea.</title>
        <authorList>
            <person name="Xiong L."/>
            <person name="Liu S."/>
            <person name="Chen S."/>
            <person name="Xiao Y."/>
            <person name="Zhu B."/>
            <person name="Gao Y."/>
            <person name="Zhang Y."/>
            <person name="Chen B."/>
            <person name="Luo J."/>
            <person name="Deng Z."/>
            <person name="Chen X."/>
            <person name="Wang L."/>
            <person name="Chen S."/>
        </authorList>
    </citation>
    <scope>NUCLEOTIDE SEQUENCE [LARGE SCALE GENOMIC DNA]</scope>
    <source>
        <strain evidence="8 11">CGMCC 1.10331</strain>
    </source>
</reference>
<dbReference type="InterPro" id="IPR018752">
    <property type="entry name" value="DabA"/>
</dbReference>
<dbReference type="PANTHER" id="PTHR38344:SF1">
    <property type="entry name" value="INORGANIC CARBON TRANSPORTER SUBUNIT DABA-RELATED"/>
    <property type="match status" value="1"/>
</dbReference>
<evidence type="ECO:0000256" key="6">
    <source>
        <dbReference type="HAMAP-Rule" id="MF_01871"/>
    </source>
</evidence>
<feature type="compositionally biased region" description="Acidic residues" evidence="7">
    <location>
        <begin position="101"/>
        <end position="122"/>
    </location>
</feature>
<feature type="region of interest" description="Disordered" evidence="7">
    <location>
        <begin position="98"/>
        <end position="128"/>
    </location>
</feature>
<organism evidence="9 10">
    <name type="scientific">Halobellus limi</name>
    <dbReference type="NCBI Taxonomy" id="699433"/>
    <lineage>
        <taxon>Archaea</taxon>
        <taxon>Methanobacteriati</taxon>
        <taxon>Methanobacteriota</taxon>
        <taxon>Stenosarchaea group</taxon>
        <taxon>Halobacteria</taxon>
        <taxon>Halobacteriales</taxon>
        <taxon>Haloferacaceae</taxon>
        <taxon>Halobellus</taxon>
    </lineage>
</organism>
<dbReference type="RefSeq" id="WP_103992196.1">
    <property type="nucleotide sequence ID" value="NZ_CP031311.1"/>
</dbReference>
<dbReference type="Proteomes" id="UP000236740">
    <property type="component" value="Unassembled WGS sequence"/>
</dbReference>
<comment type="subcellular location">
    <subcellularLocation>
        <location evidence="6">Cell membrane</location>
        <topology evidence="6">Peripheral membrane protein</topology>
    </subcellularLocation>
</comment>
<dbReference type="GeneID" id="39858187"/>
<keyword evidence="10" id="KW-1185">Reference proteome</keyword>
<feature type="binding site" evidence="6">
    <location>
        <position position="511"/>
    </location>
    <ligand>
        <name>Zn(2+)</name>
        <dbReference type="ChEBI" id="CHEBI:29105"/>
    </ligand>
</feature>
<dbReference type="HAMAP" id="MF_01871">
    <property type="entry name" value="DabA"/>
    <property type="match status" value="1"/>
</dbReference>
<dbReference type="GO" id="GO:0005886">
    <property type="term" value="C:plasma membrane"/>
    <property type="evidence" value="ECO:0007669"/>
    <property type="project" value="UniProtKB-SubCell"/>
</dbReference>
<dbReference type="OrthoDB" id="185928at2157"/>
<gene>
    <name evidence="6" type="primary">dabA</name>
    <name evidence="8" type="ORF">DV707_08815</name>
    <name evidence="9" type="ORF">SAMN04488133_2508</name>
</gene>
<dbReference type="KEGG" id="hlm:DV707_08815"/>
<evidence type="ECO:0000313" key="11">
    <source>
        <dbReference type="Proteomes" id="UP000296733"/>
    </source>
</evidence>
<evidence type="ECO:0000256" key="2">
    <source>
        <dbReference type="ARBA" id="ARBA00022475"/>
    </source>
</evidence>
<comment type="function">
    <text evidence="6">Part of an energy-coupled inorganic carbon pump.</text>
</comment>
<evidence type="ECO:0000256" key="1">
    <source>
        <dbReference type="ARBA" id="ARBA00022448"/>
    </source>
</evidence>
<dbReference type="EMBL" id="FNVN01000003">
    <property type="protein sequence ID" value="SEG51932.1"/>
    <property type="molecule type" value="Genomic_DNA"/>
</dbReference>
<evidence type="ECO:0000313" key="10">
    <source>
        <dbReference type="Proteomes" id="UP000236740"/>
    </source>
</evidence>
<keyword evidence="4 6" id="KW-0862">Zinc</keyword>
<feature type="binding site" evidence="6">
    <location>
        <position position="328"/>
    </location>
    <ligand>
        <name>Zn(2+)</name>
        <dbReference type="ChEBI" id="CHEBI:29105"/>
    </ligand>
</feature>
<feature type="region of interest" description="Disordered" evidence="7">
    <location>
        <begin position="808"/>
        <end position="832"/>
    </location>
</feature>
<evidence type="ECO:0000256" key="3">
    <source>
        <dbReference type="ARBA" id="ARBA00022723"/>
    </source>
</evidence>
<dbReference type="GO" id="GO:0008270">
    <property type="term" value="F:zinc ion binding"/>
    <property type="evidence" value="ECO:0007669"/>
    <property type="project" value="UniProtKB-UniRule"/>
</dbReference>
<dbReference type="Pfam" id="PF10070">
    <property type="entry name" value="DabA"/>
    <property type="match status" value="1"/>
</dbReference>
<dbReference type="AlphaFoldDB" id="A0A1H6AU70"/>
<comment type="cofactor">
    <cofactor evidence="6">
        <name>Zn(2+)</name>
        <dbReference type="ChEBI" id="CHEBI:29105"/>
    </cofactor>
</comment>
<feature type="compositionally biased region" description="Basic and acidic residues" evidence="7">
    <location>
        <begin position="622"/>
        <end position="634"/>
    </location>
</feature>
<proteinExistence type="inferred from homology"/>
<keyword evidence="2 6" id="KW-1003">Cell membrane</keyword>
<sequence>MSTETAIRDSIEQAESAVGRVWPLHSFVTANPLAGFEDRPFHEAVAQGERLFGGDGYPSAAVFRRAWERGRIDTEVLSEELERNGYDADPETLLDRMASAESDDGDTSVEAAADNDADDESETTPSDRVDGVLTKWLAAFLDQGRAEWPMADRSEGFYRAFRSVARYDGEIPDSAAIADLPEDPIDALADRLDGHSRDEWVGIFEHHLSALPGWTGLIRQRVEDGGPWQSAHPISLPGYLAVRLTLADAFGAPIAPEAAVGETADVPVTSAGAEVDGDGDVPLAEAWLNAWEATYRGELVDAVAEESAAREEAEEEDRPDAQLVFCIDTRSEVVRRHIESTGDYETHGYAGFFGVPMRYEGYGSDVGTDACPPIVDAAHRIEERPTDGHDHRHASHDRWTDAVEAGETLLHSLKSNAATAFSFVETSGSGYGAALAARTLLPGRVRDLLSAVDERVPNAREFCGQTLERDEDAGDDLPLGMTFEERVEYAATAFELMGWDEFARVVVFAGHASETSNNPFGSSLDCGACAGNPGGPNARVLASICNDDAVRAALASRGIEIPDDTVFVAAEHNTTTDEVSLYDDAVPASHEADVERLRADLATAAEGAAAERAESLSADPSNPERETERRAGDWAETRPEWGLAGNAGFVVGPRDLTADLDLNGRAFLHSYDWRADPDGDALEGILTGPMVVTQWISAQYYFATVDTAVYGSGSKVTHNPVGNVGVFQGNGGDLMRGLPLQSVTGTDGEPHHQPLRLSTVIHAPVDRVTDVLAEHPELTTLLDNDWLSLTVVDPTRGHEPFHYEEELSWTGLEAEAEPVSPERAVAPPAADD</sequence>
<evidence type="ECO:0000313" key="9">
    <source>
        <dbReference type="EMBL" id="SEG51932.1"/>
    </source>
</evidence>
<dbReference type="Proteomes" id="UP000296733">
    <property type="component" value="Chromosome"/>
</dbReference>
<evidence type="ECO:0000256" key="7">
    <source>
        <dbReference type="SAM" id="MobiDB-lite"/>
    </source>
</evidence>
<keyword evidence="1 6" id="KW-0813">Transport</keyword>
<keyword evidence="3 6" id="KW-0479">Metal-binding</keyword>
<accession>A0A1H6AU70</accession>
<evidence type="ECO:0000256" key="5">
    <source>
        <dbReference type="ARBA" id="ARBA00023136"/>
    </source>
</evidence>
<feature type="region of interest" description="Disordered" evidence="7">
    <location>
        <begin position="608"/>
        <end position="634"/>
    </location>
</feature>
<reference evidence="9 10" key="1">
    <citation type="submission" date="2016-10" db="EMBL/GenBank/DDBJ databases">
        <authorList>
            <person name="de Groot N.N."/>
        </authorList>
    </citation>
    <scope>NUCLEOTIDE SEQUENCE [LARGE SCALE GENOMIC DNA]</scope>
    <source>
        <strain evidence="9 10">CGMCC 1.10331</strain>
    </source>
</reference>
<evidence type="ECO:0000313" key="8">
    <source>
        <dbReference type="EMBL" id="QCC47753.1"/>
    </source>
</evidence>
<keyword evidence="5 6" id="KW-0472">Membrane</keyword>
<dbReference type="PANTHER" id="PTHR38344">
    <property type="entry name" value="UPF0753 PROTEIN AQ_863"/>
    <property type="match status" value="1"/>
</dbReference>
<feature type="binding site" evidence="6">
    <location>
        <position position="526"/>
    </location>
    <ligand>
        <name>Zn(2+)</name>
        <dbReference type="ChEBI" id="CHEBI:29105"/>
    </ligand>
</feature>
<feature type="binding site" evidence="6">
    <location>
        <position position="326"/>
    </location>
    <ligand>
        <name>Zn(2+)</name>
        <dbReference type="ChEBI" id="CHEBI:29105"/>
    </ligand>
</feature>
<protein>
    <recommendedName>
        <fullName evidence="6">Probable inorganic carbon transporter subunit DabA</fullName>
    </recommendedName>
</protein>
<comment type="similarity">
    <text evidence="6">Belongs to the inorganic carbon transporter (TC 9.A.2) DabA family.</text>
</comment>
<dbReference type="EMBL" id="CP031311">
    <property type="protein sequence ID" value="QCC47753.1"/>
    <property type="molecule type" value="Genomic_DNA"/>
</dbReference>
<comment type="subunit">
    <text evidence="6">Forms a complex with DabB.</text>
</comment>